<comment type="caution">
    <text evidence="1">The sequence shown here is derived from an EMBL/GenBank/DDBJ whole genome shotgun (WGS) entry which is preliminary data.</text>
</comment>
<accession>A0ABQ7GT96</accession>
<sequence>MSCTLTGHAFCCMKSARSIVFCWAKNGYAIGRAHHCRTVNVHLERVCVSHTKVHCCSISCESFFFGLHN</sequence>
<name>A0ABQ7GT96_DUNSA</name>
<gene>
    <name evidence="1" type="ORF">DUNSADRAFT_3867</name>
</gene>
<reference evidence="1" key="1">
    <citation type="submission" date="2017-08" db="EMBL/GenBank/DDBJ databases">
        <authorList>
            <person name="Polle J.E."/>
            <person name="Barry K."/>
            <person name="Cushman J."/>
            <person name="Schmutz J."/>
            <person name="Tran D."/>
            <person name="Hathwaick L.T."/>
            <person name="Yim W.C."/>
            <person name="Jenkins J."/>
            <person name="Mckie-Krisberg Z.M."/>
            <person name="Prochnik S."/>
            <person name="Lindquist E."/>
            <person name="Dockter R.B."/>
            <person name="Adam C."/>
            <person name="Molina H."/>
            <person name="Bunkerborg J."/>
            <person name="Jin E."/>
            <person name="Buchheim M."/>
            <person name="Magnuson J."/>
        </authorList>
    </citation>
    <scope>NUCLEOTIDE SEQUENCE</scope>
    <source>
        <strain evidence="1">CCAP 19/18</strain>
    </source>
</reference>
<proteinExistence type="predicted"/>
<evidence type="ECO:0000313" key="1">
    <source>
        <dbReference type="EMBL" id="KAF5837795.1"/>
    </source>
</evidence>
<organism evidence="1 2">
    <name type="scientific">Dunaliella salina</name>
    <name type="common">Green alga</name>
    <name type="synonym">Protococcus salinus</name>
    <dbReference type="NCBI Taxonomy" id="3046"/>
    <lineage>
        <taxon>Eukaryota</taxon>
        <taxon>Viridiplantae</taxon>
        <taxon>Chlorophyta</taxon>
        <taxon>core chlorophytes</taxon>
        <taxon>Chlorophyceae</taxon>
        <taxon>CS clade</taxon>
        <taxon>Chlamydomonadales</taxon>
        <taxon>Dunaliellaceae</taxon>
        <taxon>Dunaliella</taxon>
    </lineage>
</organism>
<evidence type="ECO:0008006" key="3">
    <source>
        <dbReference type="Google" id="ProtNLM"/>
    </source>
</evidence>
<evidence type="ECO:0000313" key="2">
    <source>
        <dbReference type="Proteomes" id="UP000815325"/>
    </source>
</evidence>
<dbReference type="Proteomes" id="UP000815325">
    <property type="component" value="Unassembled WGS sequence"/>
</dbReference>
<protein>
    <recommendedName>
        <fullName evidence="3">Secreted protein</fullName>
    </recommendedName>
</protein>
<dbReference type="EMBL" id="MU069603">
    <property type="protein sequence ID" value="KAF5837795.1"/>
    <property type="molecule type" value="Genomic_DNA"/>
</dbReference>
<keyword evidence="2" id="KW-1185">Reference proteome</keyword>